<name>C5J6H0_MESCH</name>
<dbReference type="Gene3D" id="1.10.30.50">
    <property type="match status" value="1"/>
</dbReference>
<dbReference type="CDD" id="cd00085">
    <property type="entry name" value="HNHc"/>
    <property type="match status" value="1"/>
</dbReference>
<keyword evidence="2" id="KW-1185">Reference proteome</keyword>
<protein>
    <recommendedName>
        <fullName evidence="3">HNH nuclease domain-containing protein</fullName>
    </recommendedName>
</protein>
<dbReference type="EMBL" id="FM864216">
    <property type="protein sequence ID" value="CAT05062.1"/>
    <property type="molecule type" value="Genomic_DNA"/>
</dbReference>
<accession>C5J6H0</accession>
<sequence length="355" mass="42871">MTIKDAYFIISIFFIKKNQGVNKMSKTTISPEQREEIWKKYFGNEKSGKDFAGRNFKKNQQTWNIDHIIPKALDDKIDWQGLGIEIKDLENLQPVHKNTNKEKKDKTTFEIKTSSKKKEFTIFFNTKFKEEKQKDMNAFLLKVAELDFNTAPGNEHWEKIDNYFLFDKKAEDKSEKSTTTLKNYFDSIMKIENESIFEHHYISLNFLDSNFFKTFQQINLIFKEKKNNFNYNFYKVAENDKLFFTFSLPMLKIEEIFKILYKIHDIDKTNNSIIKFFLWSFKCKNKQDFLDFQIKDFNNQLEEFSRWDFKDEPKHSYVVDQHFYNLLSNEAKFDKINDQWYKFNLESEASNLENK</sequence>
<dbReference type="KEGG" id="mco:MCJ_003740"/>
<dbReference type="HOGENOM" id="CLU_780368_0_0_14"/>
<reference evidence="2" key="1">
    <citation type="journal article" date="2009" name="BMC Bioinformatics">
        <title>The Mycoplasma conjunctivae genome sequencing, annotation and analysis.</title>
        <authorList>
            <person name="Calderon-Copete S.P."/>
            <person name="Wigger G."/>
            <person name="Wunderlin C."/>
            <person name="Schmidheini T."/>
            <person name="Frey J."/>
            <person name="Quail M.A."/>
            <person name="Falquet L."/>
        </authorList>
    </citation>
    <scope>NUCLEOTIDE SEQUENCE [LARGE SCALE GENOMIC DNA]</scope>
    <source>
        <strain evidence="2">ATCC 25834 / NCTC 10147 / HRC/581</strain>
    </source>
</reference>
<dbReference type="InterPro" id="IPR003615">
    <property type="entry name" value="HNH_nuc"/>
</dbReference>
<proteinExistence type="predicted"/>
<dbReference type="eggNOG" id="ENOG5032GE6">
    <property type="taxonomic scope" value="Bacteria"/>
</dbReference>
<evidence type="ECO:0008006" key="3">
    <source>
        <dbReference type="Google" id="ProtNLM"/>
    </source>
</evidence>
<organism evidence="1 2">
    <name type="scientific">Mesomycoplasma conjunctivae (strain ATCC 25834 / NCTC 10147 / HRC/581)</name>
    <name type="common">Mycoplasma conjunctivae</name>
    <dbReference type="NCBI Taxonomy" id="572263"/>
    <lineage>
        <taxon>Bacteria</taxon>
        <taxon>Bacillati</taxon>
        <taxon>Mycoplasmatota</taxon>
        <taxon>Mycoplasmoidales</taxon>
        <taxon>Metamycoplasmataceae</taxon>
        <taxon>Mesomycoplasma</taxon>
    </lineage>
</organism>
<dbReference type="AlphaFoldDB" id="C5J6H0"/>
<gene>
    <name evidence="1" type="ordered locus">MCJ_003740</name>
</gene>
<evidence type="ECO:0000313" key="2">
    <source>
        <dbReference type="Proteomes" id="UP000001491"/>
    </source>
</evidence>
<dbReference type="Proteomes" id="UP000001491">
    <property type="component" value="Chromosome"/>
</dbReference>
<evidence type="ECO:0000313" key="1">
    <source>
        <dbReference type="EMBL" id="CAT05062.1"/>
    </source>
</evidence>